<protein>
    <submittedName>
        <fullName evidence="1">DUF1456 domain-containing protein</fullName>
    </submittedName>
</protein>
<dbReference type="InterPro" id="IPR009921">
    <property type="entry name" value="YehS-like"/>
</dbReference>
<gene>
    <name evidence="1" type="ORF">DIZ80_00990</name>
</gene>
<evidence type="ECO:0000313" key="2">
    <source>
        <dbReference type="Proteomes" id="UP000254266"/>
    </source>
</evidence>
<keyword evidence="2" id="KW-1185">Reference proteome</keyword>
<dbReference type="PANTHER" id="PTHR37805:SF1">
    <property type="entry name" value="CYTOPLASMIC PROTEIN"/>
    <property type="match status" value="1"/>
</dbReference>
<sequence>MTNNDILRRIRYTFDFDDSKMMTLLSLEDEPVTREQMSDWLKKDDDPAFQECKDIQLAIFLNNLIDDKRGKKEGAQPQLEKHLTNNIILKKLKIALNLKDEGILELMELAEFPISKHELSALFRKKGHKNHRVCKDQMLRNFLQGMQKKYRAKDYYKQEK</sequence>
<reference evidence="1 2" key="1">
    <citation type="journal article" date="2018" name="ISME J.">
        <title>Endosymbiont genomes yield clues of tubeworm success.</title>
        <authorList>
            <person name="Li Y."/>
            <person name="Liles M.R."/>
            <person name="Halanych K.M."/>
        </authorList>
    </citation>
    <scope>NUCLEOTIDE SEQUENCE [LARGE SCALE GENOMIC DNA]</scope>
    <source>
        <strain evidence="1">A1464</strain>
    </source>
</reference>
<dbReference type="AlphaFoldDB" id="A0A370DPL6"/>
<name>A0A370DPL6_9GAMM</name>
<dbReference type="Pfam" id="PF07308">
    <property type="entry name" value="DUF1456"/>
    <property type="match status" value="2"/>
</dbReference>
<proteinExistence type="predicted"/>
<comment type="caution">
    <text evidence="1">The sequence shown here is derived from an EMBL/GenBank/DDBJ whole genome shotgun (WGS) entry which is preliminary data.</text>
</comment>
<organism evidence="1 2">
    <name type="scientific">endosymbiont of Galathealinum brachiosum</name>
    <dbReference type="NCBI Taxonomy" id="2200906"/>
    <lineage>
        <taxon>Bacteria</taxon>
        <taxon>Pseudomonadati</taxon>
        <taxon>Pseudomonadota</taxon>
        <taxon>Gammaproteobacteria</taxon>
        <taxon>sulfur-oxidizing symbionts</taxon>
    </lineage>
</organism>
<dbReference type="Proteomes" id="UP000254266">
    <property type="component" value="Unassembled WGS sequence"/>
</dbReference>
<dbReference type="EMBL" id="QFXC01000002">
    <property type="protein sequence ID" value="RDH86076.1"/>
    <property type="molecule type" value="Genomic_DNA"/>
</dbReference>
<dbReference type="PANTHER" id="PTHR37805">
    <property type="entry name" value="CYTOPLASMIC PROTEIN-RELATED"/>
    <property type="match status" value="1"/>
</dbReference>
<evidence type="ECO:0000313" key="1">
    <source>
        <dbReference type="EMBL" id="RDH86076.1"/>
    </source>
</evidence>
<accession>A0A370DPL6</accession>